<dbReference type="Pfam" id="PF17490">
    <property type="entry name" value="Tnp_22_dsRBD"/>
    <property type="match status" value="1"/>
</dbReference>
<keyword evidence="4" id="KW-1185">Reference proteome</keyword>
<evidence type="ECO:0000313" key="4">
    <source>
        <dbReference type="Proteomes" id="UP000002281"/>
    </source>
</evidence>
<dbReference type="GO" id="GO:1990904">
    <property type="term" value="C:ribonucleoprotein complex"/>
    <property type="evidence" value="ECO:0000318"/>
    <property type="project" value="GO_Central"/>
</dbReference>
<dbReference type="Ensembl" id="ENSECAT00000125068.1">
    <property type="protein sequence ID" value="ENSECAP00000078205.1"/>
    <property type="gene ID" value="ENSECAG00000052035.1"/>
</dbReference>
<dbReference type="Ensembl" id="ENSECAT00000104366.1">
    <property type="protein sequence ID" value="ENSECAP00000076166.1"/>
    <property type="gene ID" value="ENSECAG00000052035.1"/>
</dbReference>
<sequence>MSNFINARRPSPRHIIVKMAKVSDKEKILGAARQKKITYKGNSIRLSVDFLAEALQARREWNDIFKILEDKNFQPRIAYAAKLSFRYDGEIKAFPDKQKLREFITTRPPLQVIIKDALIPATKRQKSTKL</sequence>
<evidence type="ECO:0000259" key="1">
    <source>
        <dbReference type="Pfam" id="PF02994"/>
    </source>
</evidence>
<dbReference type="AlphaFoldDB" id="A0A9L0SQ70"/>
<dbReference type="Proteomes" id="UP000002281">
    <property type="component" value="Chromosome 23"/>
</dbReference>
<dbReference type="FunFam" id="3.30.250.20:FF:000005">
    <property type="entry name" value="LINE-1 retrotransposable element ORF1 protein"/>
    <property type="match status" value="1"/>
</dbReference>
<dbReference type="GeneTree" id="ENSGT01150000286982"/>
<dbReference type="Pfam" id="PF02994">
    <property type="entry name" value="Transposase_22"/>
    <property type="match status" value="1"/>
</dbReference>
<dbReference type="Gene3D" id="3.30.70.1820">
    <property type="entry name" value="L1 transposable element, RRM domain"/>
    <property type="match status" value="1"/>
</dbReference>
<dbReference type="GO" id="GO:0032197">
    <property type="term" value="P:retrotransposition"/>
    <property type="evidence" value="ECO:0000318"/>
    <property type="project" value="GO_Central"/>
</dbReference>
<proteinExistence type="predicted"/>
<dbReference type="Gene3D" id="3.30.250.20">
    <property type="entry name" value="L1 transposable element, C-terminal domain"/>
    <property type="match status" value="1"/>
</dbReference>
<dbReference type="InterPro" id="IPR042566">
    <property type="entry name" value="L1_C"/>
</dbReference>
<dbReference type="GO" id="GO:0003727">
    <property type="term" value="F:single-stranded RNA binding"/>
    <property type="evidence" value="ECO:0000318"/>
    <property type="project" value="GO_Central"/>
</dbReference>
<reference evidence="3 4" key="1">
    <citation type="journal article" date="2009" name="Science">
        <title>Genome sequence, comparative analysis, and population genetics of the domestic horse.</title>
        <authorList>
            <consortium name="Broad Institute Genome Sequencing Platform"/>
            <consortium name="Broad Institute Whole Genome Assembly Team"/>
            <person name="Wade C.M."/>
            <person name="Giulotto E."/>
            <person name="Sigurdsson S."/>
            <person name="Zoli M."/>
            <person name="Gnerre S."/>
            <person name="Imsland F."/>
            <person name="Lear T.L."/>
            <person name="Adelson D.L."/>
            <person name="Bailey E."/>
            <person name="Bellone R.R."/>
            <person name="Bloecker H."/>
            <person name="Distl O."/>
            <person name="Edgar R.C."/>
            <person name="Garber M."/>
            <person name="Leeb T."/>
            <person name="Mauceli E."/>
            <person name="MacLeod J.N."/>
            <person name="Penedo M.C.T."/>
            <person name="Raison J.M."/>
            <person name="Sharpe T."/>
            <person name="Vogel J."/>
            <person name="Andersson L."/>
            <person name="Antczak D.F."/>
            <person name="Biagi T."/>
            <person name="Binns M.M."/>
            <person name="Chowdhary B.P."/>
            <person name="Coleman S.J."/>
            <person name="Della Valle G."/>
            <person name="Fryc S."/>
            <person name="Guerin G."/>
            <person name="Hasegawa T."/>
            <person name="Hill E.W."/>
            <person name="Jurka J."/>
            <person name="Kiialainen A."/>
            <person name="Lindgren G."/>
            <person name="Liu J."/>
            <person name="Magnani E."/>
            <person name="Mickelson J.R."/>
            <person name="Murray J."/>
            <person name="Nergadze S.G."/>
            <person name="Onofrio R."/>
            <person name="Pedroni S."/>
            <person name="Piras M.F."/>
            <person name="Raudsepp T."/>
            <person name="Rocchi M."/>
            <person name="Roeed K.H."/>
            <person name="Ryder O.A."/>
            <person name="Searle S."/>
            <person name="Skow L."/>
            <person name="Swinburne J.E."/>
            <person name="Syvaenen A.C."/>
            <person name="Tozaki T."/>
            <person name="Valberg S.J."/>
            <person name="Vaudin M."/>
            <person name="White J.R."/>
            <person name="Zody M.C."/>
            <person name="Lander E.S."/>
            <person name="Lindblad-Toh K."/>
        </authorList>
    </citation>
    <scope>NUCLEOTIDE SEQUENCE [LARGE SCALE GENOMIC DNA]</scope>
    <source>
        <strain evidence="3 4">Thoroughbred</strain>
    </source>
</reference>
<dbReference type="InterPro" id="IPR035300">
    <property type="entry name" value="L1_dsRBD"/>
</dbReference>
<feature type="domain" description="L1 transposable element RRM" evidence="1">
    <location>
        <begin position="6"/>
        <end position="49"/>
    </location>
</feature>
<evidence type="ECO:0000259" key="2">
    <source>
        <dbReference type="Pfam" id="PF17490"/>
    </source>
</evidence>
<evidence type="ECO:0000313" key="3">
    <source>
        <dbReference type="Ensembl" id="ENSECAP00000078205.1"/>
    </source>
</evidence>
<feature type="domain" description="L1 transposable element dsRBD-like" evidence="2">
    <location>
        <begin position="52"/>
        <end position="115"/>
    </location>
</feature>
<accession>A0A9L0SQ70</accession>
<dbReference type="InterPro" id="IPR043636">
    <property type="entry name" value="L1_RRM_dom"/>
</dbReference>
<dbReference type="PANTHER" id="PTHR11505">
    <property type="entry name" value="L1 TRANSPOSABLE ELEMENT-RELATED"/>
    <property type="match status" value="1"/>
</dbReference>
<reference evidence="3" key="2">
    <citation type="submission" date="2025-05" db="UniProtKB">
        <authorList>
            <consortium name="Ensembl"/>
        </authorList>
    </citation>
    <scope>IDENTIFICATION</scope>
    <source>
        <strain evidence="3">Thoroughbred</strain>
    </source>
</reference>
<protein>
    <submittedName>
        <fullName evidence="3">Uncharacterized protein</fullName>
    </submittedName>
</protein>
<dbReference type="InterPro" id="IPR004244">
    <property type="entry name" value="Transposase_22"/>
</dbReference>
<name>A0A9L0SQ70_HORSE</name>
<organism evidence="3 4">
    <name type="scientific">Equus caballus</name>
    <name type="common">Horse</name>
    <dbReference type="NCBI Taxonomy" id="9796"/>
    <lineage>
        <taxon>Eukaryota</taxon>
        <taxon>Metazoa</taxon>
        <taxon>Chordata</taxon>
        <taxon>Craniata</taxon>
        <taxon>Vertebrata</taxon>
        <taxon>Euteleostomi</taxon>
        <taxon>Mammalia</taxon>
        <taxon>Eutheria</taxon>
        <taxon>Laurasiatheria</taxon>
        <taxon>Perissodactyla</taxon>
        <taxon>Equidae</taxon>
        <taxon>Equus</taxon>
    </lineage>
</organism>